<dbReference type="AlphaFoldDB" id="A0A3D8S5P0"/>
<sequence length="102" mass="10311">MRLPALQLSTLCLLPLVTLVAAQPPPPPGAGVPPTPGHGGGGGGGDECPNCEQKLVCGACVTTEIPYTSMIPQQEHIWTETKVLCSGAPEVKPCVTPGATGI</sequence>
<dbReference type="RefSeq" id="XP_026604676.1">
    <property type="nucleotide sequence ID" value="XM_026747196.1"/>
</dbReference>
<dbReference type="GeneID" id="38115550"/>
<proteinExistence type="predicted"/>
<accession>A0A3D8S5P0</accession>
<reference evidence="3 4" key="1">
    <citation type="journal article" date="2018" name="IMA Fungus">
        <title>IMA Genome-F 9: Draft genome sequence of Annulohypoxylon stygium, Aspergillus mulundensis, Berkeleyomyces basicola (syn. Thielaviopsis basicola), Ceratocystis smalleyi, two Cercospora beticola strains, Coleophoma cylindrospora, Fusarium fracticaudum, Phialophora cf. hyalina, and Morchella septimelata.</title>
        <authorList>
            <person name="Wingfield B.D."/>
            <person name="Bills G.F."/>
            <person name="Dong Y."/>
            <person name="Huang W."/>
            <person name="Nel W.J."/>
            <person name="Swalarsk-Parry B.S."/>
            <person name="Vaghefi N."/>
            <person name="Wilken P.M."/>
            <person name="An Z."/>
            <person name="de Beer Z.W."/>
            <person name="De Vos L."/>
            <person name="Chen L."/>
            <person name="Duong T.A."/>
            <person name="Gao Y."/>
            <person name="Hammerbacher A."/>
            <person name="Kikkert J.R."/>
            <person name="Li Y."/>
            <person name="Li H."/>
            <person name="Li K."/>
            <person name="Li Q."/>
            <person name="Liu X."/>
            <person name="Ma X."/>
            <person name="Naidoo K."/>
            <person name="Pethybridge S.J."/>
            <person name="Sun J."/>
            <person name="Steenkamp E.T."/>
            <person name="van der Nest M.A."/>
            <person name="van Wyk S."/>
            <person name="Wingfield M.J."/>
            <person name="Xiong C."/>
            <person name="Yue Q."/>
            <person name="Zhang X."/>
        </authorList>
    </citation>
    <scope>NUCLEOTIDE SEQUENCE [LARGE SCALE GENOMIC DNA]</scope>
    <source>
        <strain evidence="3 4">DSM 5745</strain>
    </source>
</reference>
<protein>
    <submittedName>
        <fullName evidence="3">Uncharacterized protein</fullName>
    </submittedName>
</protein>
<feature type="region of interest" description="Disordered" evidence="1">
    <location>
        <begin position="23"/>
        <end position="45"/>
    </location>
</feature>
<feature type="chain" id="PRO_5017750542" evidence="2">
    <location>
        <begin position="23"/>
        <end position="102"/>
    </location>
</feature>
<organism evidence="3 4">
    <name type="scientific">Aspergillus mulundensis</name>
    <dbReference type="NCBI Taxonomy" id="1810919"/>
    <lineage>
        <taxon>Eukaryota</taxon>
        <taxon>Fungi</taxon>
        <taxon>Dikarya</taxon>
        <taxon>Ascomycota</taxon>
        <taxon>Pezizomycotina</taxon>
        <taxon>Eurotiomycetes</taxon>
        <taxon>Eurotiomycetidae</taxon>
        <taxon>Eurotiales</taxon>
        <taxon>Aspergillaceae</taxon>
        <taxon>Aspergillus</taxon>
        <taxon>Aspergillus subgen. Nidulantes</taxon>
    </lineage>
</organism>
<evidence type="ECO:0000256" key="2">
    <source>
        <dbReference type="SAM" id="SignalP"/>
    </source>
</evidence>
<keyword evidence="2" id="KW-0732">Signal</keyword>
<gene>
    <name evidence="3" type="ORF">DSM5745_05180</name>
</gene>
<evidence type="ECO:0000256" key="1">
    <source>
        <dbReference type="SAM" id="MobiDB-lite"/>
    </source>
</evidence>
<comment type="caution">
    <text evidence="3">The sequence shown here is derived from an EMBL/GenBank/DDBJ whole genome shotgun (WGS) entry which is preliminary data.</text>
</comment>
<feature type="compositionally biased region" description="Pro residues" evidence="1">
    <location>
        <begin position="23"/>
        <end position="36"/>
    </location>
</feature>
<dbReference type="Proteomes" id="UP000256690">
    <property type="component" value="Unassembled WGS sequence"/>
</dbReference>
<evidence type="ECO:0000313" key="3">
    <source>
        <dbReference type="EMBL" id="RDW81623.1"/>
    </source>
</evidence>
<keyword evidence="4" id="KW-1185">Reference proteome</keyword>
<name>A0A3D8S5P0_9EURO</name>
<evidence type="ECO:0000313" key="4">
    <source>
        <dbReference type="Proteomes" id="UP000256690"/>
    </source>
</evidence>
<feature type="signal peptide" evidence="2">
    <location>
        <begin position="1"/>
        <end position="22"/>
    </location>
</feature>
<dbReference type="EMBL" id="PVWQ01000005">
    <property type="protein sequence ID" value="RDW81623.1"/>
    <property type="molecule type" value="Genomic_DNA"/>
</dbReference>